<protein>
    <recommendedName>
        <fullName evidence="2">separase</fullName>
        <ecNumber evidence="2">3.4.22.49</ecNumber>
    </recommendedName>
</protein>
<dbReference type="EC" id="3.4.22.49" evidence="2"/>
<dbReference type="GO" id="GO:0005634">
    <property type="term" value="C:nucleus"/>
    <property type="evidence" value="ECO:0007669"/>
    <property type="project" value="InterPro"/>
</dbReference>
<keyword evidence="3" id="KW-0378">Hydrolase</keyword>
<name>A0A026WLY4_OOCBI</name>
<dbReference type="Pfam" id="PF03568">
    <property type="entry name" value="Separin_C"/>
    <property type="match status" value="1"/>
</dbReference>
<evidence type="ECO:0000313" key="6">
    <source>
        <dbReference type="EMBL" id="EZA57055.1"/>
    </source>
</evidence>
<dbReference type="EMBL" id="KK107152">
    <property type="protein sequence ID" value="EZA57055.1"/>
    <property type="molecule type" value="Genomic_DNA"/>
</dbReference>
<organism evidence="6 7">
    <name type="scientific">Ooceraea biroi</name>
    <name type="common">Clonal raider ant</name>
    <name type="synonym">Cerapachys biroi</name>
    <dbReference type="NCBI Taxonomy" id="2015173"/>
    <lineage>
        <taxon>Eukaryota</taxon>
        <taxon>Metazoa</taxon>
        <taxon>Ecdysozoa</taxon>
        <taxon>Arthropoda</taxon>
        <taxon>Hexapoda</taxon>
        <taxon>Insecta</taxon>
        <taxon>Pterygota</taxon>
        <taxon>Neoptera</taxon>
        <taxon>Endopterygota</taxon>
        <taxon>Hymenoptera</taxon>
        <taxon>Apocrita</taxon>
        <taxon>Aculeata</taxon>
        <taxon>Formicoidea</taxon>
        <taxon>Formicidae</taxon>
        <taxon>Dorylinae</taxon>
        <taxon>Ooceraea</taxon>
    </lineage>
</organism>
<evidence type="ECO:0000256" key="2">
    <source>
        <dbReference type="ARBA" id="ARBA00012489"/>
    </source>
</evidence>
<dbReference type="PANTHER" id="PTHR12792">
    <property type="entry name" value="EXTRA SPINDLE POLES 1-RELATED"/>
    <property type="match status" value="1"/>
</dbReference>
<dbReference type="STRING" id="2015173.A0A026WLY4"/>
<dbReference type="PROSITE" id="PS51700">
    <property type="entry name" value="SEPARIN"/>
    <property type="match status" value="1"/>
</dbReference>
<evidence type="ECO:0000256" key="1">
    <source>
        <dbReference type="ARBA" id="ARBA00000451"/>
    </source>
</evidence>
<dbReference type="OMA" id="AWNLAVE"/>
<dbReference type="GO" id="GO:0004197">
    <property type="term" value="F:cysteine-type endopeptidase activity"/>
    <property type="evidence" value="ECO:0007669"/>
    <property type="project" value="InterPro"/>
</dbReference>
<dbReference type="OrthoDB" id="10255632at2759"/>
<keyword evidence="4" id="KW-0159">Chromosome partition</keyword>
<comment type="catalytic activity">
    <reaction evidence="1">
        <text>All bonds known to be hydrolyzed by this endopeptidase have arginine in P1 and an acidic residue in P4. P6 is often occupied by an acidic residue or by a hydroxy-amino-acid residue, the phosphorylation of which enhances cleavage.</text>
        <dbReference type="EC" id="3.4.22.49"/>
    </reaction>
</comment>
<evidence type="ECO:0000259" key="5">
    <source>
        <dbReference type="PROSITE" id="PS51700"/>
    </source>
</evidence>
<dbReference type="InterPro" id="IPR030397">
    <property type="entry name" value="SEPARIN_core_dom"/>
</dbReference>
<dbReference type="PANTHER" id="PTHR12792:SF0">
    <property type="entry name" value="SEPARIN"/>
    <property type="match status" value="1"/>
</dbReference>
<gene>
    <name evidence="6" type="ORF">X777_01661</name>
</gene>
<evidence type="ECO:0000256" key="4">
    <source>
        <dbReference type="ARBA" id="ARBA00022829"/>
    </source>
</evidence>
<reference evidence="6 7" key="1">
    <citation type="journal article" date="2014" name="Curr. Biol.">
        <title>The genome of the clonal raider ant Cerapachys biroi.</title>
        <authorList>
            <person name="Oxley P.R."/>
            <person name="Ji L."/>
            <person name="Fetter-Pruneda I."/>
            <person name="McKenzie S.K."/>
            <person name="Li C."/>
            <person name="Hu H."/>
            <person name="Zhang G."/>
            <person name="Kronauer D.J."/>
        </authorList>
    </citation>
    <scope>NUCLEOTIDE SEQUENCE [LARGE SCALE GENOMIC DNA]</scope>
</reference>
<dbReference type="GO" id="GO:0072686">
    <property type="term" value="C:mitotic spindle"/>
    <property type="evidence" value="ECO:0007669"/>
    <property type="project" value="TreeGrafter"/>
</dbReference>
<dbReference type="AlphaFoldDB" id="A0A026WLY4"/>
<keyword evidence="7" id="KW-1185">Reference proteome</keyword>
<accession>A0A026WLY4</accession>
<dbReference type="InterPro" id="IPR005314">
    <property type="entry name" value="Peptidase_C50"/>
</dbReference>
<evidence type="ECO:0000313" key="7">
    <source>
        <dbReference type="Proteomes" id="UP000053097"/>
    </source>
</evidence>
<sequence>MAHAVGQIMQILHECHPENNDLVDNFKRLKITRKSRRNVKKDKLQEIKNKAEKLLTDTPYNYTGSVEYASLNKMLAICNFEMGDELRAIHHLTESHAVILRQHILHRYQNTQLRETLCTEPQTYGLKPTHVKFETDLANSGKLLKSKLVELPKEWYIIQVTALYESPSVLRHEKRMSSVMHAVHITILPTGLSDVEPLCITLPKPETQVSYDVCEEILKLLDNNKFQLKATYVNREQYWAMRTNQNSKMKIGIDGLENMWLREWRVLFMADAIENLNIVNEVHEMVDKLITDFKSPIKITERCRWLLKKVSVGACFLTREEIARAVKFLLPKHEKLAKNIILSVYGMLPCINELKNAKRKTLVLIIDEHMDYIAFEAMEIIKYHPVTRFPSLHIAYALFKEHEDIMVEGCRIIKAKEDLGISVINPSGDLEKMERRLKLFMNFWLPQWKSCYNTKPDEKLFEDALVNHDILMYNGHGSGIQYLSGEDIEKMRVKSTVLLFGCSSVKLLLIGGRYPPHGVSNQYLIACSPCLLGMLWEVTDADIDTMTANFMSNWIPSTAERSWTEVDIASWSSGTLKFTKNRVNDKMEMESEMLRAVANAKRSCSQYMTAAAIVVRGLPIKIV</sequence>
<dbReference type="GO" id="GO:0051307">
    <property type="term" value="P:meiotic chromosome separation"/>
    <property type="evidence" value="ECO:0007669"/>
    <property type="project" value="TreeGrafter"/>
</dbReference>
<dbReference type="Proteomes" id="UP000053097">
    <property type="component" value="Unassembled WGS sequence"/>
</dbReference>
<dbReference type="GO" id="GO:0006508">
    <property type="term" value="P:proteolysis"/>
    <property type="evidence" value="ECO:0007669"/>
    <property type="project" value="InterPro"/>
</dbReference>
<feature type="domain" description="Peptidase C50" evidence="5">
    <location>
        <begin position="417"/>
        <end position="513"/>
    </location>
</feature>
<dbReference type="GO" id="GO:0005737">
    <property type="term" value="C:cytoplasm"/>
    <property type="evidence" value="ECO:0007669"/>
    <property type="project" value="TreeGrafter"/>
</dbReference>
<proteinExistence type="predicted"/>
<evidence type="ECO:0000256" key="3">
    <source>
        <dbReference type="ARBA" id="ARBA00022801"/>
    </source>
</evidence>